<proteinExistence type="predicted"/>
<keyword evidence="3" id="KW-1185">Reference proteome</keyword>
<accession>A0ABT8A4Y0</accession>
<dbReference type="SUPFAM" id="SSF52540">
    <property type="entry name" value="P-loop containing nucleoside triphosphate hydrolases"/>
    <property type="match status" value="1"/>
</dbReference>
<gene>
    <name evidence="2" type="ORF">QWZ14_10715</name>
</gene>
<sequence length="53" mass="5642">MAKAKFERNKPHCNIGTIGHVDHGKTSLTAAITKILAKTGGATFTAYDQIDKA</sequence>
<dbReference type="Pfam" id="PF00009">
    <property type="entry name" value="GTP_EFTU"/>
    <property type="match status" value="1"/>
</dbReference>
<dbReference type="RefSeq" id="WP_290316651.1">
    <property type="nucleotide sequence ID" value="NZ_JAUFPN010000114.1"/>
</dbReference>
<evidence type="ECO:0000313" key="3">
    <source>
        <dbReference type="Proteomes" id="UP001529369"/>
    </source>
</evidence>
<dbReference type="InterPro" id="IPR050055">
    <property type="entry name" value="EF-Tu_GTPase"/>
</dbReference>
<dbReference type="Proteomes" id="UP001529369">
    <property type="component" value="Unassembled WGS sequence"/>
</dbReference>
<dbReference type="PANTHER" id="PTHR43721:SF22">
    <property type="entry name" value="ELONGATION FACTOR TU, MITOCHONDRIAL"/>
    <property type="match status" value="1"/>
</dbReference>
<comment type="caution">
    <text evidence="2">The sequence shown here is derived from an EMBL/GenBank/DDBJ whole genome shotgun (WGS) entry which is preliminary data.</text>
</comment>
<evidence type="ECO:0000259" key="1">
    <source>
        <dbReference type="Pfam" id="PF00009"/>
    </source>
</evidence>
<dbReference type="PANTHER" id="PTHR43721">
    <property type="entry name" value="ELONGATION FACTOR TU-RELATED"/>
    <property type="match status" value="1"/>
</dbReference>
<dbReference type="InterPro" id="IPR027417">
    <property type="entry name" value="P-loop_NTPase"/>
</dbReference>
<evidence type="ECO:0000313" key="2">
    <source>
        <dbReference type="EMBL" id="MDN3564837.1"/>
    </source>
</evidence>
<dbReference type="Gene3D" id="3.40.50.300">
    <property type="entry name" value="P-loop containing nucleotide triphosphate hydrolases"/>
    <property type="match status" value="1"/>
</dbReference>
<name>A0ABT8A4Y0_9PROT</name>
<protein>
    <submittedName>
        <fullName evidence="2">GTP-binding protein</fullName>
    </submittedName>
</protein>
<dbReference type="EMBL" id="JAUFPN010000114">
    <property type="protein sequence ID" value="MDN3564837.1"/>
    <property type="molecule type" value="Genomic_DNA"/>
</dbReference>
<reference evidence="3" key="1">
    <citation type="journal article" date="2019" name="Int. J. Syst. Evol. Microbiol.">
        <title>The Global Catalogue of Microorganisms (GCM) 10K type strain sequencing project: providing services to taxonomists for standard genome sequencing and annotation.</title>
        <authorList>
            <consortium name="The Broad Institute Genomics Platform"/>
            <consortium name="The Broad Institute Genome Sequencing Center for Infectious Disease"/>
            <person name="Wu L."/>
            <person name="Ma J."/>
        </authorList>
    </citation>
    <scope>NUCLEOTIDE SEQUENCE [LARGE SCALE GENOMIC DNA]</scope>
    <source>
        <strain evidence="3">CECT 7131</strain>
    </source>
</reference>
<dbReference type="InterPro" id="IPR000795">
    <property type="entry name" value="T_Tr_GTP-bd_dom"/>
</dbReference>
<feature type="non-terminal residue" evidence="2">
    <location>
        <position position="53"/>
    </location>
</feature>
<feature type="domain" description="Tr-type G" evidence="1">
    <location>
        <begin position="10"/>
        <end position="46"/>
    </location>
</feature>
<organism evidence="2 3">
    <name type="scientific">Paeniroseomonas aquatica</name>
    <dbReference type="NCBI Taxonomy" id="373043"/>
    <lineage>
        <taxon>Bacteria</taxon>
        <taxon>Pseudomonadati</taxon>
        <taxon>Pseudomonadota</taxon>
        <taxon>Alphaproteobacteria</taxon>
        <taxon>Acetobacterales</taxon>
        <taxon>Acetobacteraceae</taxon>
        <taxon>Paeniroseomonas</taxon>
    </lineage>
</organism>